<evidence type="ECO:0000313" key="2">
    <source>
        <dbReference type="Proteomes" id="UP001209878"/>
    </source>
</evidence>
<dbReference type="EMBL" id="JAODUO010001807">
    <property type="protein sequence ID" value="KAK2158315.1"/>
    <property type="molecule type" value="Genomic_DNA"/>
</dbReference>
<keyword evidence="2" id="KW-1185">Reference proteome</keyword>
<reference evidence="1" key="1">
    <citation type="journal article" date="2023" name="Mol. Biol. Evol.">
        <title>Third-Generation Sequencing Reveals the Adaptive Role of the Epigenome in Three Deep-Sea Polychaetes.</title>
        <authorList>
            <person name="Perez M."/>
            <person name="Aroh O."/>
            <person name="Sun Y."/>
            <person name="Lan Y."/>
            <person name="Juniper S.K."/>
            <person name="Young C.R."/>
            <person name="Angers B."/>
            <person name="Qian P.Y."/>
        </authorList>
    </citation>
    <scope>NUCLEOTIDE SEQUENCE</scope>
    <source>
        <strain evidence="1">R07B-5</strain>
    </source>
</reference>
<dbReference type="Proteomes" id="UP001209878">
    <property type="component" value="Unassembled WGS sequence"/>
</dbReference>
<name>A0AAD9JTD8_RIDPI</name>
<organism evidence="1 2">
    <name type="scientific">Ridgeia piscesae</name>
    <name type="common">Tubeworm</name>
    <dbReference type="NCBI Taxonomy" id="27915"/>
    <lineage>
        <taxon>Eukaryota</taxon>
        <taxon>Metazoa</taxon>
        <taxon>Spiralia</taxon>
        <taxon>Lophotrochozoa</taxon>
        <taxon>Annelida</taxon>
        <taxon>Polychaeta</taxon>
        <taxon>Sedentaria</taxon>
        <taxon>Canalipalpata</taxon>
        <taxon>Sabellida</taxon>
        <taxon>Siboglinidae</taxon>
        <taxon>Ridgeia</taxon>
    </lineage>
</organism>
<protein>
    <submittedName>
        <fullName evidence="1">Uncharacterized protein</fullName>
    </submittedName>
</protein>
<dbReference type="AlphaFoldDB" id="A0AAD9JTD8"/>
<comment type="caution">
    <text evidence="1">The sequence shown here is derived from an EMBL/GenBank/DDBJ whole genome shotgun (WGS) entry which is preliminary data.</text>
</comment>
<evidence type="ECO:0000313" key="1">
    <source>
        <dbReference type="EMBL" id="KAK2158315.1"/>
    </source>
</evidence>
<gene>
    <name evidence="1" type="ORF">NP493_1808g00064</name>
</gene>
<accession>A0AAD9JTD8</accession>
<proteinExistence type="predicted"/>
<sequence length="57" mass="6813">MPLKMCPSRPYTESFTWWIHGRLGRRVQRVIPVYTSHKMELPCSQRRTRYGITLSTC</sequence>